<dbReference type="InterPro" id="IPR052337">
    <property type="entry name" value="SAT4-like"/>
</dbReference>
<keyword evidence="9" id="KW-1185">Reference proteome</keyword>
<dbReference type="OrthoDB" id="4329349at2759"/>
<protein>
    <recommendedName>
        <fullName evidence="7">Rhodopsin domain-containing protein</fullName>
    </recommendedName>
</protein>
<sequence length="314" mass="34798">MTDTQRSLLSLDDPEFTWRVVGSKIQVAGWTTAACLLWTLKLCMIFFYLRLTDGLQRYQIRIQIAVGLVVATFIIVIMTIYLSCRPFRHYWQIYPDPGNACQAAISKPILWVSFISNVSTDIFLFLIPIPMLWKSSLRLFKKIAATLVLSAGILIVVCATLKSVYVIVDPTNGGQLAAAWGTRETFIAVVTTNLPMIFPLLKSWLAPFLSSTIGSSSNNKGHKRPGSGFVTIGGGGGGASSRSRQGSQSARYITTNIAHDNESEEHIAKANSDMKMQHLQTASRMYHLMSFIVMSKQVCITIEDCNCKKSFQPV</sequence>
<evidence type="ECO:0000256" key="2">
    <source>
        <dbReference type="ARBA" id="ARBA00022692"/>
    </source>
</evidence>
<comment type="subcellular location">
    <subcellularLocation>
        <location evidence="1">Membrane</location>
        <topology evidence="1">Multi-pass membrane protein</topology>
    </subcellularLocation>
</comment>
<evidence type="ECO:0000256" key="3">
    <source>
        <dbReference type="ARBA" id="ARBA00022989"/>
    </source>
</evidence>
<dbReference type="PANTHER" id="PTHR33048:SF105">
    <property type="match status" value="1"/>
</dbReference>
<evidence type="ECO:0000313" key="9">
    <source>
        <dbReference type="Proteomes" id="UP000799771"/>
    </source>
</evidence>
<evidence type="ECO:0000256" key="1">
    <source>
        <dbReference type="ARBA" id="ARBA00004141"/>
    </source>
</evidence>
<gene>
    <name evidence="8" type="ORF">P153DRAFT_351295</name>
</gene>
<comment type="similarity">
    <text evidence="5">Belongs to the SAT4 family.</text>
</comment>
<dbReference type="GO" id="GO:0016020">
    <property type="term" value="C:membrane"/>
    <property type="evidence" value="ECO:0007669"/>
    <property type="project" value="UniProtKB-SubCell"/>
</dbReference>
<evidence type="ECO:0000259" key="7">
    <source>
        <dbReference type="Pfam" id="PF20684"/>
    </source>
</evidence>
<feature type="domain" description="Rhodopsin" evidence="7">
    <location>
        <begin position="36"/>
        <end position="202"/>
    </location>
</feature>
<dbReference type="PROSITE" id="PS51257">
    <property type="entry name" value="PROKAR_LIPOPROTEIN"/>
    <property type="match status" value="1"/>
</dbReference>
<dbReference type="GeneID" id="54406761"/>
<evidence type="ECO:0000256" key="5">
    <source>
        <dbReference type="ARBA" id="ARBA00038359"/>
    </source>
</evidence>
<evidence type="ECO:0000256" key="6">
    <source>
        <dbReference type="SAM" id="Phobius"/>
    </source>
</evidence>
<accession>A0A6A6A186</accession>
<reference evidence="8" key="1">
    <citation type="journal article" date="2020" name="Stud. Mycol.">
        <title>101 Dothideomycetes genomes: a test case for predicting lifestyles and emergence of pathogens.</title>
        <authorList>
            <person name="Haridas S."/>
            <person name="Albert R."/>
            <person name="Binder M."/>
            <person name="Bloem J."/>
            <person name="Labutti K."/>
            <person name="Salamov A."/>
            <person name="Andreopoulos B."/>
            <person name="Baker S."/>
            <person name="Barry K."/>
            <person name="Bills G."/>
            <person name="Bluhm B."/>
            <person name="Cannon C."/>
            <person name="Castanera R."/>
            <person name="Culley D."/>
            <person name="Daum C."/>
            <person name="Ezra D."/>
            <person name="Gonzalez J."/>
            <person name="Henrissat B."/>
            <person name="Kuo A."/>
            <person name="Liang C."/>
            <person name="Lipzen A."/>
            <person name="Lutzoni F."/>
            <person name="Magnuson J."/>
            <person name="Mondo S."/>
            <person name="Nolan M."/>
            <person name="Ohm R."/>
            <person name="Pangilinan J."/>
            <person name="Park H.-J."/>
            <person name="Ramirez L."/>
            <person name="Alfaro M."/>
            <person name="Sun H."/>
            <person name="Tritt A."/>
            <person name="Yoshinaga Y."/>
            <person name="Zwiers L.-H."/>
            <person name="Turgeon B."/>
            <person name="Goodwin S."/>
            <person name="Spatafora J."/>
            <person name="Crous P."/>
            <person name="Grigoriev I."/>
        </authorList>
    </citation>
    <scope>NUCLEOTIDE SEQUENCE</scope>
    <source>
        <strain evidence="8">CBS 119687</strain>
    </source>
</reference>
<dbReference type="Pfam" id="PF20684">
    <property type="entry name" value="Fung_rhodopsin"/>
    <property type="match status" value="1"/>
</dbReference>
<feature type="transmembrane region" description="Helical" evidence="6">
    <location>
        <begin position="109"/>
        <end position="133"/>
    </location>
</feature>
<proteinExistence type="inferred from homology"/>
<feature type="transmembrane region" description="Helical" evidence="6">
    <location>
        <begin position="145"/>
        <end position="168"/>
    </location>
</feature>
<feature type="transmembrane region" description="Helical" evidence="6">
    <location>
        <begin position="27"/>
        <end position="49"/>
    </location>
</feature>
<evidence type="ECO:0000313" key="8">
    <source>
        <dbReference type="EMBL" id="KAF2124321.1"/>
    </source>
</evidence>
<feature type="transmembrane region" description="Helical" evidence="6">
    <location>
        <begin position="61"/>
        <end position="82"/>
    </location>
</feature>
<dbReference type="Proteomes" id="UP000799771">
    <property type="component" value="Unassembled WGS sequence"/>
</dbReference>
<dbReference type="InterPro" id="IPR049326">
    <property type="entry name" value="Rhodopsin_dom_fungi"/>
</dbReference>
<dbReference type="PANTHER" id="PTHR33048">
    <property type="entry name" value="PTH11-LIKE INTEGRAL MEMBRANE PROTEIN (AFU_ORTHOLOGUE AFUA_5G11245)"/>
    <property type="match status" value="1"/>
</dbReference>
<dbReference type="AlphaFoldDB" id="A0A6A6A186"/>
<keyword evidence="2 6" id="KW-0812">Transmembrane</keyword>
<dbReference type="EMBL" id="ML977520">
    <property type="protein sequence ID" value="KAF2124321.1"/>
    <property type="molecule type" value="Genomic_DNA"/>
</dbReference>
<keyword evidence="3 6" id="KW-1133">Transmembrane helix</keyword>
<dbReference type="RefSeq" id="XP_033518714.1">
    <property type="nucleotide sequence ID" value="XM_033666329.1"/>
</dbReference>
<name>A0A6A6A186_9PLEO</name>
<evidence type="ECO:0000256" key="4">
    <source>
        <dbReference type="ARBA" id="ARBA00023136"/>
    </source>
</evidence>
<organism evidence="8 9">
    <name type="scientific">Dothidotthia symphoricarpi CBS 119687</name>
    <dbReference type="NCBI Taxonomy" id="1392245"/>
    <lineage>
        <taxon>Eukaryota</taxon>
        <taxon>Fungi</taxon>
        <taxon>Dikarya</taxon>
        <taxon>Ascomycota</taxon>
        <taxon>Pezizomycotina</taxon>
        <taxon>Dothideomycetes</taxon>
        <taxon>Pleosporomycetidae</taxon>
        <taxon>Pleosporales</taxon>
        <taxon>Dothidotthiaceae</taxon>
        <taxon>Dothidotthia</taxon>
    </lineage>
</organism>
<keyword evidence="4 6" id="KW-0472">Membrane</keyword>
<feature type="transmembrane region" description="Helical" evidence="6">
    <location>
        <begin position="180"/>
        <end position="201"/>
    </location>
</feature>